<reference evidence="2" key="2">
    <citation type="submission" date="2024-07" db="EMBL/GenBank/DDBJ databases">
        <title>Streptomyces haneummycinica sp. nov., a new antibiotic-producing actinobacterium isolated from marine sediment.</title>
        <authorList>
            <person name="Uemura M."/>
            <person name="Hamada M."/>
            <person name="Hirano S."/>
            <person name="Kobayashi K."/>
            <person name="Ohshiro T."/>
            <person name="Kobayashi T."/>
            <person name="Terahara T."/>
        </authorList>
    </citation>
    <scope>NUCLEOTIDE SEQUENCE</scope>
    <source>
        <strain evidence="2">KM77-8</strain>
    </source>
</reference>
<dbReference type="EMBL" id="AP035768">
    <property type="protein sequence ID" value="BFO14227.1"/>
    <property type="molecule type" value="Genomic_DNA"/>
</dbReference>
<dbReference type="AlphaFoldDB" id="A0AAT9HA20"/>
<gene>
    <name evidence="2" type="ORF">SHKM778_06150</name>
</gene>
<organism evidence="2">
    <name type="scientific">Streptomyces haneummycinicus</name>
    <dbReference type="NCBI Taxonomy" id="3074435"/>
    <lineage>
        <taxon>Bacteria</taxon>
        <taxon>Bacillati</taxon>
        <taxon>Actinomycetota</taxon>
        <taxon>Actinomycetes</taxon>
        <taxon>Kitasatosporales</taxon>
        <taxon>Streptomycetaceae</taxon>
        <taxon>Streptomyces</taxon>
    </lineage>
</organism>
<proteinExistence type="predicted"/>
<evidence type="ECO:0000313" key="2">
    <source>
        <dbReference type="EMBL" id="BFO14227.1"/>
    </source>
</evidence>
<feature type="compositionally biased region" description="Basic residues" evidence="1">
    <location>
        <begin position="85"/>
        <end position="95"/>
    </location>
</feature>
<accession>A0AAT9HA20</accession>
<name>A0AAT9HA20_9ACTN</name>
<sequence length="95" mass="10114">MSRLFQEQLPRVETSSEDPSLPFFASGTRSSRIFSDSTAHGSGSVLYAAASTVGDGLADFEAEAAVSLPSPEPESESEEQPAATRGRRPRRQGRG</sequence>
<reference evidence="2" key="1">
    <citation type="submission" date="2024-06" db="EMBL/GenBank/DDBJ databases">
        <authorList>
            <consortium name="consrtm"/>
            <person name="Uemura M."/>
            <person name="Terahara T."/>
        </authorList>
    </citation>
    <scope>NUCLEOTIDE SEQUENCE</scope>
    <source>
        <strain evidence="2">KM77-8</strain>
    </source>
</reference>
<protein>
    <submittedName>
        <fullName evidence="2">Uncharacterized protein</fullName>
    </submittedName>
</protein>
<evidence type="ECO:0000256" key="1">
    <source>
        <dbReference type="SAM" id="MobiDB-lite"/>
    </source>
</evidence>
<feature type="region of interest" description="Disordered" evidence="1">
    <location>
        <begin position="1"/>
        <end position="23"/>
    </location>
</feature>
<feature type="region of interest" description="Disordered" evidence="1">
    <location>
        <begin position="65"/>
        <end position="95"/>
    </location>
</feature>